<dbReference type="SUPFAM" id="SSF54909">
    <property type="entry name" value="Dimeric alpha+beta barrel"/>
    <property type="match status" value="1"/>
</dbReference>
<keyword evidence="7" id="KW-1185">Reference proteome</keyword>
<evidence type="ECO:0000256" key="4">
    <source>
        <dbReference type="ARBA" id="ARBA00023163"/>
    </source>
</evidence>
<feature type="domain" description="HTH asnC-type" evidence="5">
    <location>
        <begin position="4"/>
        <end position="65"/>
    </location>
</feature>
<dbReference type="EMBL" id="LMCB01000122">
    <property type="protein sequence ID" value="KZL09435.1"/>
    <property type="molecule type" value="Genomic_DNA"/>
</dbReference>
<dbReference type="GO" id="GO:0005829">
    <property type="term" value="C:cytosol"/>
    <property type="evidence" value="ECO:0007669"/>
    <property type="project" value="TreeGrafter"/>
</dbReference>
<evidence type="ECO:0000259" key="5">
    <source>
        <dbReference type="PROSITE" id="PS50956"/>
    </source>
</evidence>
<dbReference type="SUPFAM" id="SSF46785">
    <property type="entry name" value="Winged helix' DNA-binding domain"/>
    <property type="match status" value="1"/>
</dbReference>
<dbReference type="RefSeq" id="WP_068010019.1">
    <property type="nucleotide sequence ID" value="NZ_FOFM01000003.1"/>
</dbReference>
<dbReference type="SMART" id="SM00344">
    <property type="entry name" value="HTH_ASNC"/>
    <property type="match status" value="1"/>
</dbReference>
<keyword evidence="4" id="KW-0804">Transcription</keyword>
<dbReference type="GO" id="GO:0043201">
    <property type="term" value="P:response to L-leucine"/>
    <property type="evidence" value="ECO:0007669"/>
    <property type="project" value="TreeGrafter"/>
</dbReference>
<dbReference type="CDD" id="cd00090">
    <property type="entry name" value="HTH_ARSR"/>
    <property type="match status" value="1"/>
</dbReference>
<dbReference type="PROSITE" id="PS50956">
    <property type="entry name" value="HTH_ASNC_2"/>
    <property type="match status" value="1"/>
</dbReference>
<proteinExistence type="predicted"/>
<reference evidence="6 7" key="1">
    <citation type="journal article" date="2016" name="Front. Microbiol.">
        <title>Comparative Genomic Analysis Reveals a Diverse Repertoire of Genes Involved in Prokaryote-Eukaryote Interactions within the Pseudovibrio Genus.</title>
        <authorList>
            <person name="Romano S."/>
            <person name="Fernandez-Guerra A."/>
            <person name="Reen F.J."/>
            <person name="Glockner F.O."/>
            <person name="Crowley S.P."/>
            <person name="O'Sullivan O."/>
            <person name="Cotter P.D."/>
            <person name="Adams C."/>
            <person name="Dobson A.D."/>
            <person name="O'Gara F."/>
        </authorList>
    </citation>
    <scope>NUCLEOTIDE SEQUENCE [LARGE SCALE GENOMIC DNA]</scope>
    <source>
        <strain evidence="6 7">Ad2</strain>
    </source>
</reference>
<dbReference type="GO" id="GO:0006355">
    <property type="term" value="P:regulation of DNA-templated transcription"/>
    <property type="evidence" value="ECO:0007669"/>
    <property type="project" value="UniProtKB-ARBA"/>
</dbReference>
<keyword evidence="1" id="KW-0805">Transcription regulation</keyword>
<dbReference type="InterPro" id="IPR036388">
    <property type="entry name" value="WH-like_DNA-bd_sf"/>
</dbReference>
<dbReference type="Pfam" id="PF01037">
    <property type="entry name" value="AsnC_trans_reg"/>
    <property type="match status" value="1"/>
</dbReference>
<dbReference type="AlphaFoldDB" id="A0A165U1H8"/>
<comment type="caution">
    <text evidence="6">The sequence shown here is derived from an EMBL/GenBank/DDBJ whole genome shotgun (WGS) entry which is preliminary data.</text>
</comment>
<evidence type="ECO:0000256" key="1">
    <source>
        <dbReference type="ARBA" id="ARBA00023015"/>
    </source>
</evidence>
<dbReference type="InterPro" id="IPR019887">
    <property type="entry name" value="Tscrpt_reg_AsnC/Lrp_C"/>
</dbReference>
<dbReference type="PANTHER" id="PTHR30154">
    <property type="entry name" value="LEUCINE-RESPONSIVE REGULATORY PROTEIN"/>
    <property type="match status" value="1"/>
</dbReference>
<evidence type="ECO:0000256" key="3">
    <source>
        <dbReference type="ARBA" id="ARBA00023159"/>
    </source>
</evidence>
<dbReference type="PRINTS" id="PR00033">
    <property type="entry name" value="HTHASNC"/>
</dbReference>
<dbReference type="InterPro" id="IPR036390">
    <property type="entry name" value="WH_DNA-bd_sf"/>
</dbReference>
<protein>
    <submittedName>
        <fullName evidence="6">Leucine-responsive regulatory protein</fullName>
    </submittedName>
</protein>
<organism evidence="6 7">
    <name type="scientific">Pseudovibrio axinellae</name>
    <dbReference type="NCBI Taxonomy" id="989403"/>
    <lineage>
        <taxon>Bacteria</taxon>
        <taxon>Pseudomonadati</taxon>
        <taxon>Pseudomonadota</taxon>
        <taxon>Alphaproteobacteria</taxon>
        <taxon>Hyphomicrobiales</taxon>
        <taxon>Stappiaceae</taxon>
        <taxon>Pseudovibrio</taxon>
    </lineage>
</organism>
<evidence type="ECO:0000256" key="2">
    <source>
        <dbReference type="ARBA" id="ARBA00023125"/>
    </source>
</evidence>
<dbReference type="InterPro" id="IPR011991">
    <property type="entry name" value="ArsR-like_HTH"/>
</dbReference>
<sequence length="150" mass="17087">MEKLDDFDRKILEELQKCGRTTVTDLAKKVGLSKTPCQIRMKKLEDAGYILGYRAEVDHTKLGAGHIAFVQVKLNDTRSRSLEAFNAAVRNIPEIEECHMIASGFDYLLKVRTKDIVSYRRVLGEKLSEMPHVAQTSTFVCMEQVKDRPI</sequence>
<dbReference type="PATRIC" id="fig|989403.3.peg.4408"/>
<dbReference type="GO" id="GO:0043565">
    <property type="term" value="F:sequence-specific DNA binding"/>
    <property type="evidence" value="ECO:0007669"/>
    <property type="project" value="InterPro"/>
</dbReference>
<dbReference type="STRING" id="989403.SAMN05421798_103340"/>
<dbReference type="Gene3D" id="1.10.10.10">
    <property type="entry name" value="Winged helix-like DNA-binding domain superfamily/Winged helix DNA-binding domain"/>
    <property type="match status" value="1"/>
</dbReference>
<dbReference type="InterPro" id="IPR011008">
    <property type="entry name" value="Dimeric_a/b-barrel"/>
</dbReference>
<dbReference type="InterPro" id="IPR019888">
    <property type="entry name" value="Tscrpt_reg_AsnC-like"/>
</dbReference>
<accession>A0A165U1H8</accession>
<dbReference type="GO" id="GO:0006524">
    <property type="term" value="P:alanine catabolic process"/>
    <property type="evidence" value="ECO:0007669"/>
    <property type="project" value="TreeGrafter"/>
</dbReference>
<evidence type="ECO:0000313" key="6">
    <source>
        <dbReference type="EMBL" id="KZL09435.1"/>
    </source>
</evidence>
<dbReference type="Pfam" id="PF13412">
    <property type="entry name" value="HTH_24"/>
    <property type="match status" value="1"/>
</dbReference>
<dbReference type="Gene3D" id="3.30.70.920">
    <property type="match status" value="1"/>
</dbReference>
<keyword evidence="3" id="KW-0010">Activator</keyword>
<keyword evidence="2" id="KW-0238">DNA-binding</keyword>
<name>A0A165U1H8_9HYPH</name>
<dbReference type="InterPro" id="IPR000485">
    <property type="entry name" value="AsnC-type_HTH_dom"/>
</dbReference>
<dbReference type="Proteomes" id="UP000076577">
    <property type="component" value="Unassembled WGS sequence"/>
</dbReference>
<dbReference type="PANTHER" id="PTHR30154:SF0">
    <property type="entry name" value="LEUCINE-RESPONSIVE REGULATORY PROTEIN"/>
    <property type="match status" value="1"/>
</dbReference>
<gene>
    <name evidence="6" type="primary">lrp_10</name>
    <name evidence="6" type="ORF">PsAD2_04035</name>
</gene>
<evidence type="ECO:0000313" key="7">
    <source>
        <dbReference type="Proteomes" id="UP000076577"/>
    </source>
</evidence>